<reference evidence="2 3" key="1">
    <citation type="submission" date="2021-12" db="EMBL/GenBank/DDBJ databases">
        <title>Discovery of the Pendulisporaceae a myxobacterial family with distinct sporulation behavior and unique specialized metabolism.</title>
        <authorList>
            <person name="Garcia R."/>
            <person name="Popoff A."/>
            <person name="Bader C.D."/>
            <person name="Loehr J."/>
            <person name="Walesch S."/>
            <person name="Walt C."/>
            <person name="Boldt J."/>
            <person name="Bunk B."/>
            <person name="Haeckl F.J.F.P.J."/>
            <person name="Gunesch A.P."/>
            <person name="Birkelbach J."/>
            <person name="Nuebel U."/>
            <person name="Pietschmann T."/>
            <person name="Bach T."/>
            <person name="Mueller R."/>
        </authorList>
    </citation>
    <scope>NUCLEOTIDE SEQUENCE [LARGE SCALE GENOMIC DNA]</scope>
    <source>
        <strain evidence="2 3">MSr11954</strain>
    </source>
</reference>
<evidence type="ECO:0008006" key="4">
    <source>
        <dbReference type="Google" id="ProtNLM"/>
    </source>
</evidence>
<keyword evidence="3" id="KW-1185">Reference proteome</keyword>
<dbReference type="RefSeq" id="WP_394825307.1">
    <property type="nucleotide sequence ID" value="NZ_CP089984.1"/>
</dbReference>
<sequence>MGSRLTWLQIRERREFKGRWVALDECRYDTKTSQPIEGSVVDSDEDLVTLCNRMQESDNRYCAIVYCDDAETAPPPTVRRSPSSPSFTEFTPAPGRPYTH</sequence>
<gene>
    <name evidence="2" type="ORF">LZC94_00065</name>
</gene>
<evidence type="ECO:0000313" key="3">
    <source>
        <dbReference type="Proteomes" id="UP001370348"/>
    </source>
</evidence>
<proteinExistence type="predicted"/>
<evidence type="ECO:0000313" key="2">
    <source>
        <dbReference type="EMBL" id="WXB15672.1"/>
    </source>
</evidence>
<dbReference type="EMBL" id="CP089984">
    <property type="protein sequence ID" value="WXB15672.1"/>
    <property type="molecule type" value="Genomic_DNA"/>
</dbReference>
<evidence type="ECO:0000256" key="1">
    <source>
        <dbReference type="SAM" id="MobiDB-lite"/>
    </source>
</evidence>
<protein>
    <recommendedName>
        <fullName evidence="4">DUF5678 domain-containing protein</fullName>
    </recommendedName>
</protein>
<organism evidence="2 3">
    <name type="scientific">Pendulispora albinea</name>
    <dbReference type="NCBI Taxonomy" id="2741071"/>
    <lineage>
        <taxon>Bacteria</taxon>
        <taxon>Pseudomonadati</taxon>
        <taxon>Myxococcota</taxon>
        <taxon>Myxococcia</taxon>
        <taxon>Myxococcales</taxon>
        <taxon>Sorangiineae</taxon>
        <taxon>Pendulisporaceae</taxon>
        <taxon>Pendulispora</taxon>
    </lineage>
</organism>
<dbReference type="Proteomes" id="UP001370348">
    <property type="component" value="Chromosome"/>
</dbReference>
<feature type="region of interest" description="Disordered" evidence="1">
    <location>
        <begin position="71"/>
        <end position="100"/>
    </location>
</feature>
<accession>A0ABZ2M2P1</accession>
<name>A0ABZ2M2P1_9BACT</name>